<sequence length="304" mass="36117">MQKVLCLLYHRIHPVRDDIYHLTVSPKHFEEQIKYLKNHFPIFRFEEDWAEKREDGVVITFDDGYEDNYEYALPILEKYKAPATVFVATGYVDGKQEYWWDELARVLTGNREYPRQFDLQDSLYHYTWETDSYEKRIDLVKSLHWLLRMESEVERANSWITQLRSWAGISPEGRRENLPMNREQLHELSSSQYITIGGHTVNHRSLGAKSLESQQYEIGASVKYLERELGKEIEVFSYPFGSRMHFNQNTFEACRRHGIKKAASTLRGVWKIGCNPYIVPRMEVKDCSGEDFSKSVWQFWRYDG</sequence>
<keyword evidence="2" id="KW-0732">Signal</keyword>
<dbReference type="GO" id="GO:0005975">
    <property type="term" value="P:carbohydrate metabolic process"/>
    <property type="evidence" value="ECO:0007669"/>
    <property type="project" value="InterPro"/>
</dbReference>
<dbReference type="Proteomes" id="UP000460412">
    <property type="component" value="Unassembled WGS sequence"/>
</dbReference>
<evidence type="ECO:0000313" key="5">
    <source>
        <dbReference type="Proteomes" id="UP000460412"/>
    </source>
</evidence>
<dbReference type="PANTHER" id="PTHR34216">
    <property type="match status" value="1"/>
</dbReference>
<dbReference type="CDD" id="cd10918">
    <property type="entry name" value="CE4_NodB_like_5s_6s"/>
    <property type="match status" value="1"/>
</dbReference>
<feature type="domain" description="NodB homology" evidence="3">
    <location>
        <begin position="55"/>
        <end position="304"/>
    </location>
</feature>
<dbReference type="InterPro" id="IPR051398">
    <property type="entry name" value="Polysacch_Deacetylase"/>
</dbReference>
<reference evidence="4 5" key="1">
    <citation type="submission" date="2019-12" db="EMBL/GenBank/DDBJ databases">
        <title>Sporaefaciens musculi gen. nov., sp. nov., a novel bacterium isolated from the caecum of an obese mouse.</title>
        <authorList>
            <person name="Rasmussen T.S."/>
            <person name="Streidl T."/>
            <person name="Hitch T.C.A."/>
            <person name="Wortmann E."/>
            <person name="Deptula P."/>
            <person name="Hansen M."/>
            <person name="Nielsen D.S."/>
            <person name="Clavel T."/>
            <person name="Vogensen F.K."/>
        </authorList>
    </citation>
    <scope>NUCLEOTIDE SEQUENCE [LARGE SCALE GENOMIC DNA]</scope>
    <source>
        <strain evidence="4 5">WCA-9-b2</strain>
    </source>
</reference>
<proteinExistence type="predicted"/>
<dbReference type="GO" id="GO:0005576">
    <property type="term" value="C:extracellular region"/>
    <property type="evidence" value="ECO:0007669"/>
    <property type="project" value="UniProtKB-SubCell"/>
</dbReference>
<evidence type="ECO:0000313" key="4">
    <source>
        <dbReference type="EMBL" id="MXP74997.1"/>
    </source>
</evidence>
<dbReference type="RefSeq" id="WP_159750314.1">
    <property type="nucleotide sequence ID" value="NZ_WUQX01000001.1"/>
</dbReference>
<dbReference type="SUPFAM" id="SSF88713">
    <property type="entry name" value="Glycoside hydrolase/deacetylase"/>
    <property type="match status" value="1"/>
</dbReference>
<comment type="caution">
    <text evidence="4">The sequence shown here is derived from an EMBL/GenBank/DDBJ whole genome shotgun (WGS) entry which is preliminary data.</text>
</comment>
<dbReference type="InterPro" id="IPR011330">
    <property type="entry name" value="Glyco_hydro/deAcase_b/a-brl"/>
</dbReference>
<dbReference type="Pfam" id="PF01522">
    <property type="entry name" value="Polysacc_deac_1"/>
    <property type="match status" value="2"/>
</dbReference>
<name>A0A7X3SI25_9FIRM</name>
<dbReference type="InterPro" id="IPR002509">
    <property type="entry name" value="NODB_dom"/>
</dbReference>
<dbReference type="AlphaFoldDB" id="A0A7X3SI25"/>
<keyword evidence="5" id="KW-1185">Reference proteome</keyword>
<organism evidence="4 5">
    <name type="scientific">Sporofaciens musculi</name>
    <dbReference type="NCBI Taxonomy" id="2681861"/>
    <lineage>
        <taxon>Bacteria</taxon>
        <taxon>Bacillati</taxon>
        <taxon>Bacillota</taxon>
        <taxon>Clostridia</taxon>
        <taxon>Lachnospirales</taxon>
        <taxon>Lachnospiraceae</taxon>
        <taxon>Sporofaciens</taxon>
    </lineage>
</organism>
<dbReference type="GO" id="GO:0016810">
    <property type="term" value="F:hydrolase activity, acting on carbon-nitrogen (but not peptide) bonds"/>
    <property type="evidence" value="ECO:0007669"/>
    <property type="project" value="InterPro"/>
</dbReference>
<protein>
    <submittedName>
        <fullName evidence="4">Polysaccharide deacetylase family protein</fullName>
    </submittedName>
</protein>
<dbReference type="Gene3D" id="3.20.20.370">
    <property type="entry name" value="Glycoside hydrolase/deacetylase"/>
    <property type="match status" value="1"/>
</dbReference>
<evidence type="ECO:0000256" key="2">
    <source>
        <dbReference type="ARBA" id="ARBA00022729"/>
    </source>
</evidence>
<dbReference type="EMBL" id="WUQX01000001">
    <property type="protein sequence ID" value="MXP74997.1"/>
    <property type="molecule type" value="Genomic_DNA"/>
</dbReference>
<gene>
    <name evidence="4" type="ORF">GN277_06265</name>
</gene>
<dbReference type="PANTHER" id="PTHR34216:SF3">
    <property type="entry name" value="POLY-BETA-1,6-N-ACETYL-D-GLUCOSAMINE N-DEACETYLASE"/>
    <property type="match status" value="1"/>
</dbReference>
<dbReference type="PROSITE" id="PS51677">
    <property type="entry name" value="NODB"/>
    <property type="match status" value="1"/>
</dbReference>
<comment type="subcellular location">
    <subcellularLocation>
        <location evidence="1">Secreted</location>
    </subcellularLocation>
</comment>
<evidence type="ECO:0000256" key="1">
    <source>
        <dbReference type="ARBA" id="ARBA00004613"/>
    </source>
</evidence>
<accession>A0A7X3SI25</accession>
<evidence type="ECO:0000259" key="3">
    <source>
        <dbReference type="PROSITE" id="PS51677"/>
    </source>
</evidence>